<feature type="chain" id="PRO_5037263526" evidence="13">
    <location>
        <begin position="19"/>
        <end position="1596"/>
    </location>
</feature>
<dbReference type="GO" id="GO:0007399">
    <property type="term" value="P:nervous system development"/>
    <property type="evidence" value="ECO:0007669"/>
    <property type="project" value="UniProtKB-ARBA"/>
</dbReference>
<dbReference type="PROSITE" id="PS50026">
    <property type="entry name" value="EGF_3"/>
    <property type="match status" value="7"/>
</dbReference>
<dbReference type="GO" id="GO:0005509">
    <property type="term" value="F:calcium ion binding"/>
    <property type="evidence" value="ECO:0007669"/>
    <property type="project" value="InterPro"/>
</dbReference>
<evidence type="ECO:0000256" key="2">
    <source>
        <dbReference type="ARBA" id="ARBA00022473"/>
    </source>
</evidence>
<dbReference type="InterPro" id="IPR001791">
    <property type="entry name" value="Laminin_G"/>
</dbReference>
<evidence type="ECO:0000256" key="9">
    <source>
        <dbReference type="ARBA" id="ARBA00023180"/>
    </source>
</evidence>
<dbReference type="FunFam" id="3.80.10.10:FF:000082">
    <property type="entry name" value="Leucine-rich repeat-containing 24"/>
    <property type="match status" value="1"/>
</dbReference>
<evidence type="ECO:0000256" key="13">
    <source>
        <dbReference type="SAM" id="SignalP"/>
    </source>
</evidence>
<feature type="disulfide bond" evidence="10">
    <location>
        <begin position="1092"/>
        <end position="1101"/>
    </location>
</feature>
<dbReference type="SMART" id="SM00282">
    <property type="entry name" value="LamG"/>
    <property type="match status" value="1"/>
</dbReference>
<keyword evidence="9" id="KW-0325">Glycoprotein</keyword>
<feature type="signal peptide" evidence="13">
    <location>
        <begin position="1"/>
        <end position="18"/>
    </location>
</feature>
<feature type="disulfide bond" evidence="10">
    <location>
        <begin position="976"/>
        <end position="985"/>
    </location>
</feature>
<dbReference type="SMART" id="SM00013">
    <property type="entry name" value="LRRNT"/>
    <property type="match status" value="4"/>
</dbReference>
<evidence type="ECO:0000256" key="1">
    <source>
        <dbReference type="ARBA" id="ARBA00004613"/>
    </source>
</evidence>
<keyword evidence="3" id="KW-0964">Secreted</keyword>
<protein>
    <submittedName>
        <fullName evidence="18">Slit 2 protein</fullName>
    </submittedName>
</protein>
<dbReference type="Pfam" id="PF01463">
    <property type="entry name" value="LRRCT"/>
    <property type="match status" value="2"/>
</dbReference>
<evidence type="ECO:0000256" key="5">
    <source>
        <dbReference type="ARBA" id="ARBA00022614"/>
    </source>
</evidence>
<dbReference type="SMART" id="SM00365">
    <property type="entry name" value="LRR_SD22"/>
    <property type="match status" value="9"/>
</dbReference>
<dbReference type="Pfam" id="PF13855">
    <property type="entry name" value="LRR_8"/>
    <property type="match status" value="5"/>
</dbReference>
<dbReference type="Pfam" id="PF00560">
    <property type="entry name" value="LRR_1"/>
    <property type="match status" value="1"/>
</dbReference>
<dbReference type="Pfam" id="PF12661">
    <property type="entry name" value="hEGF"/>
    <property type="match status" value="1"/>
</dbReference>
<dbReference type="Gene3D" id="2.60.120.200">
    <property type="match status" value="1"/>
</dbReference>
<dbReference type="GO" id="GO:0005886">
    <property type="term" value="C:plasma membrane"/>
    <property type="evidence" value="ECO:0007669"/>
    <property type="project" value="TreeGrafter"/>
</dbReference>
<dbReference type="PROSITE" id="PS01187">
    <property type="entry name" value="EGF_CA"/>
    <property type="match status" value="2"/>
</dbReference>
<dbReference type="Pfam" id="PF01462">
    <property type="entry name" value="LRRNT"/>
    <property type="match status" value="1"/>
</dbReference>
<dbReference type="FunFam" id="3.80.10.10:FF:000002">
    <property type="entry name" value="Slit guidance ligand 2"/>
    <property type="match status" value="1"/>
</dbReference>
<organism evidence="17 18">
    <name type="scientific">Echinococcus canadensis</name>
    <dbReference type="NCBI Taxonomy" id="519352"/>
    <lineage>
        <taxon>Eukaryota</taxon>
        <taxon>Metazoa</taxon>
        <taxon>Spiralia</taxon>
        <taxon>Lophotrochozoa</taxon>
        <taxon>Platyhelminthes</taxon>
        <taxon>Cestoda</taxon>
        <taxon>Eucestoda</taxon>
        <taxon>Cyclophyllidea</taxon>
        <taxon>Taeniidae</taxon>
        <taxon>Echinococcus</taxon>
        <taxon>Echinococcus canadensis group</taxon>
    </lineage>
</organism>
<dbReference type="InterPro" id="IPR000742">
    <property type="entry name" value="EGF"/>
</dbReference>
<feature type="disulfide bond" evidence="10">
    <location>
        <begin position="957"/>
        <end position="974"/>
    </location>
</feature>
<dbReference type="InterPro" id="IPR000483">
    <property type="entry name" value="Cys-rich_flank_reg_C"/>
</dbReference>
<feature type="domain" description="CTCK" evidence="14">
    <location>
        <begin position="1447"/>
        <end position="1581"/>
    </location>
</feature>
<dbReference type="InterPro" id="IPR003591">
    <property type="entry name" value="Leu-rich_rpt_typical-subtyp"/>
</dbReference>
<evidence type="ECO:0000259" key="15">
    <source>
        <dbReference type="PROSITE" id="PS50025"/>
    </source>
</evidence>
<dbReference type="SUPFAM" id="SSF57196">
    <property type="entry name" value="EGF/Laminin"/>
    <property type="match status" value="5"/>
</dbReference>
<dbReference type="GO" id="GO:0005576">
    <property type="term" value="C:extracellular region"/>
    <property type="evidence" value="ECO:0007669"/>
    <property type="project" value="UniProtKB-SubCell"/>
</dbReference>
<keyword evidence="2" id="KW-0217">Developmental protein</keyword>
<keyword evidence="17" id="KW-1185">Reference proteome</keyword>
<dbReference type="InterPro" id="IPR001881">
    <property type="entry name" value="EGF-like_Ca-bd_dom"/>
</dbReference>
<dbReference type="SMART" id="SM00369">
    <property type="entry name" value="LRR_TYP"/>
    <property type="match status" value="15"/>
</dbReference>
<keyword evidence="8 10" id="KW-1015">Disulfide bond</keyword>
<feature type="disulfide bond" evidence="10">
    <location>
        <begin position="1054"/>
        <end position="1063"/>
    </location>
</feature>
<dbReference type="Gene3D" id="3.80.10.10">
    <property type="entry name" value="Ribonuclease Inhibitor"/>
    <property type="match status" value="4"/>
</dbReference>
<dbReference type="SMART" id="SM00364">
    <property type="entry name" value="LRR_BAC"/>
    <property type="match status" value="3"/>
</dbReference>
<dbReference type="PANTHER" id="PTHR24369">
    <property type="entry name" value="ANTIGEN BSP, PUTATIVE-RELATED"/>
    <property type="match status" value="1"/>
</dbReference>
<evidence type="ECO:0000313" key="17">
    <source>
        <dbReference type="Proteomes" id="UP000887562"/>
    </source>
</evidence>
<keyword evidence="4 10" id="KW-0245">EGF-like domain</keyword>
<feature type="domain" description="EGF-like" evidence="16">
    <location>
        <begin position="1116"/>
        <end position="1154"/>
    </location>
</feature>
<keyword evidence="6 13" id="KW-0732">Signal</keyword>
<dbReference type="WBParaSite" id="maker-E.canG7_contigs_5938-snap-gene-0.32-mRNA-1">
    <property type="protein sequence ID" value="maker-E.canG7_contigs_5938-snap-gene-0.32-mRNA-1"/>
    <property type="gene ID" value="EcG7_02609"/>
</dbReference>
<dbReference type="PROSITE" id="PS51450">
    <property type="entry name" value="LRR"/>
    <property type="match status" value="6"/>
</dbReference>
<name>A0A915EZH7_9CEST</name>
<feature type="domain" description="EGF-like" evidence="16">
    <location>
        <begin position="948"/>
        <end position="986"/>
    </location>
</feature>
<proteinExistence type="predicted"/>
<evidence type="ECO:0000256" key="10">
    <source>
        <dbReference type="PROSITE-ProRule" id="PRU00076"/>
    </source>
</evidence>
<dbReference type="Gene3D" id="2.10.25.10">
    <property type="entry name" value="Laminin"/>
    <property type="match status" value="7"/>
</dbReference>
<evidence type="ECO:0000256" key="8">
    <source>
        <dbReference type="ARBA" id="ARBA00023157"/>
    </source>
</evidence>
<keyword evidence="5" id="KW-0433">Leucine-rich repeat</keyword>
<evidence type="ECO:0000259" key="16">
    <source>
        <dbReference type="PROSITE" id="PS50026"/>
    </source>
</evidence>
<evidence type="ECO:0000256" key="12">
    <source>
        <dbReference type="SAM" id="MobiDB-lite"/>
    </source>
</evidence>
<feature type="disulfide bond" evidence="11">
    <location>
        <begin position="1323"/>
        <end position="1350"/>
    </location>
</feature>
<evidence type="ECO:0000256" key="11">
    <source>
        <dbReference type="PROSITE-ProRule" id="PRU00122"/>
    </source>
</evidence>
<dbReference type="PROSITE" id="PS01186">
    <property type="entry name" value="EGF_2"/>
    <property type="match status" value="7"/>
</dbReference>
<evidence type="ECO:0000256" key="4">
    <source>
        <dbReference type="ARBA" id="ARBA00022536"/>
    </source>
</evidence>
<evidence type="ECO:0000313" key="18">
    <source>
        <dbReference type="WBParaSite" id="maker-E.canG7_contigs_5938-snap-gene-0.32-mRNA-1"/>
    </source>
</evidence>
<dbReference type="SMART" id="SM00179">
    <property type="entry name" value="EGF_CA"/>
    <property type="match status" value="5"/>
</dbReference>
<comment type="caution">
    <text evidence="10">Lacks conserved residue(s) required for the propagation of feature annotation.</text>
</comment>
<dbReference type="Pfam" id="PF02210">
    <property type="entry name" value="Laminin_G_2"/>
    <property type="match status" value="1"/>
</dbReference>
<evidence type="ECO:0000256" key="6">
    <source>
        <dbReference type="ARBA" id="ARBA00022729"/>
    </source>
</evidence>
<dbReference type="SMART" id="SM00082">
    <property type="entry name" value="LRRCT"/>
    <property type="match status" value="4"/>
</dbReference>
<dbReference type="PANTHER" id="PTHR24369:SF211">
    <property type="entry name" value="LEUCINE-RICH REPEAT-CONTAINING PROTEIN 15-LIKE"/>
    <property type="match status" value="1"/>
</dbReference>
<feature type="domain" description="EGF-like" evidence="16">
    <location>
        <begin position="1066"/>
        <end position="1102"/>
    </location>
</feature>
<dbReference type="InterPro" id="IPR018097">
    <property type="entry name" value="EGF_Ca-bd_CS"/>
</dbReference>
<dbReference type="SMART" id="SM00368">
    <property type="entry name" value="LRR_RI"/>
    <property type="match status" value="6"/>
</dbReference>
<dbReference type="FunFam" id="2.10.25.10:FF:000063">
    <property type="entry name" value="Slit guidance ligand 2"/>
    <property type="match status" value="1"/>
</dbReference>
<comment type="subcellular location">
    <subcellularLocation>
        <location evidence="1">Secreted</location>
    </subcellularLocation>
</comment>
<dbReference type="InterPro" id="IPR001611">
    <property type="entry name" value="Leu-rich_rpt"/>
</dbReference>
<evidence type="ECO:0000259" key="14">
    <source>
        <dbReference type="PROSITE" id="PS01225"/>
    </source>
</evidence>
<dbReference type="InterPro" id="IPR000152">
    <property type="entry name" value="EGF-type_Asp/Asn_hydroxyl_site"/>
</dbReference>
<keyword evidence="7" id="KW-0677">Repeat</keyword>
<dbReference type="FunFam" id="3.80.10.10:FF:000770">
    <property type="entry name" value="Uncharacterized protein"/>
    <property type="match status" value="1"/>
</dbReference>
<feature type="domain" description="EGF-like" evidence="16">
    <location>
        <begin position="988"/>
        <end position="1024"/>
    </location>
</feature>
<dbReference type="Pfam" id="PF00008">
    <property type="entry name" value="EGF"/>
    <property type="match status" value="3"/>
</dbReference>
<dbReference type="CDD" id="cd00054">
    <property type="entry name" value="EGF_CA"/>
    <property type="match status" value="5"/>
</dbReference>
<dbReference type="InterPro" id="IPR050541">
    <property type="entry name" value="LRR_TM_domain-containing"/>
</dbReference>
<dbReference type="InterPro" id="IPR032675">
    <property type="entry name" value="LRR_dom_sf"/>
</dbReference>
<dbReference type="SUPFAM" id="SSF52058">
    <property type="entry name" value="L domain-like"/>
    <property type="match status" value="3"/>
</dbReference>
<dbReference type="CDD" id="cd00110">
    <property type="entry name" value="LamG"/>
    <property type="match status" value="1"/>
</dbReference>
<feature type="disulfide bond" evidence="10">
    <location>
        <begin position="1144"/>
        <end position="1153"/>
    </location>
</feature>
<dbReference type="InterPro" id="IPR000372">
    <property type="entry name" value="LRRNT"/>
</dbReference>
<dbReference type="SMART" id="SM00181">
    <property type="entry name" value="EGF"/>
    <property type="match status" value="7"/>
</dbReference>
<feature type="domain" description="EGF-like" evidence="16">
    <location>
        <begin position="1026"/>
        <end position="1064"/>
    </location>
</feature>
<feature type="compositionally biased region" description="Basic residues" evidence="12">
    <location>
        <begin position="1503"/>
        <end position="1512"/>
    </location>
</feature>
<feature type="disulfide bond" evidence="10">
    <location>
        <begin position="1432"/>
        <end position="1441"/>
    </location>
</feature>
<sequence length="1596" mass="176659">MLLSLLLSLLFIAGKLTCSSEPLRSWYPYRPQSMKQRRESNFAGFQSSLVGEGLEISACPTECRCFAKTVRCSSEDLKDLPRNLPLDTERIIISRTSVSRLDKNSFLRLPAVTQIVLSHNNISEIEDGTFEGVQNLQYLDLRQNNLRCLYDGTFQGLKNLRVLKLDQNKISWISRLTFNNLSALQWLTLNDNPLQCDCHLVALMKSFIEEKRQSVFSSSGAICDRDSKEFPGDVAAEVLGLLYCPHGVLPLIPPICKRDQEPRLSSCQSVCACDTSGFVSCVGKSLDSVPSDLPENLISLNIANNQLTHLPKNAFSRYSSLRKLNLEENKITNVSPWAFSGLHRLSSLYLTGNQIQSLPRNAFKGLSSLTILNLQKNNISCIDGGFFDGLTNLRILHLSENAIDTIEEDTFKSLKQLRYLYLINNKLNCDCSLNWLPEFLKQNEAGGSQWTTCHMPTSLKGQYVRDIKLQPCVSAERKRHCKRDADLQHQSIPQQDLDMAQNCPKACTCSRFPNRVQRSADDVITFTALRPGVAEIVEPSLKVTCTNAGLTSVPIGIPENTKELYLDHNSIGEVNHESFAHLKKLEVLSLHHNQLSYLHNGTFAALPRLKVLQLHSNRIQCIGSSAFDIESLKLVSFDDNPFKCGPQMSWLGDWMQLNQALVMASPSVPACASPAHLKGSPLVSLSAGDFYHSNGNSTEASWESDFCSNEEVGAKSHCPDPCACKNQRVDCSGRALKEIPKDLPSETRDLFLEHNAIKSIDSERLRHLKSLETLLLSHNKILEITPDAFKDLSNLKSLVLSGNGLRCIHPDAFSGLKQLKVLILQNNDISILANGTFRELEQMSNLALGQNPLHCDCNLRWLHDYFRLKSLDNGVSICASPERMKFKSIFHSTPKDFLCSVESTDIITKCSPCARNPCLNGGGCGTISGVEFNCTCEMPFYGDRCEKKVDACFKKPCKNGGTCDVTDDLGHYRCKCPTGFTGLDCELNVDDCKNVTCENGGVCIDGVNNYICECAPGFRGKHCENEFQYCVDENPCQNDGVCVIQKPTGFKCVCPGGWGGNDCSKNLDDCEYNKCQNGGACVDQIGGYTCDCLHGFAGRYCEVALPSQITAMKNSASFGCAYNRCLNGATCQPDISPIGYRCLCPFGYGGTFCEKVFSLTIASTDVHVAVPSPSRGCFLPRGNISLTFSTSHQQGILFFFSEMINKTLSPRRFLIAELHQGHVKISFAIDAGEVGTAYSMSMLADNKLHRLDVVVVTYRVEMYVDGSRNALTQSIVSTSNPSKFKPRALISAAPIYLGGAPKRLLKSASRAGVIGATSGVVACIESLYINDKAMEFSQALRSSSSLKPGCEPPTSSGNSLTIKPNFKVLHPRSKMELIGQHDAAIVKDSVIASDCRSRELACLNGGICNPEYGGNDQGQQWTSTALQHVCRCPSGFEGVKCETPIFCKRHSRYSYIYDPDTGCISTRRIVIRSCSGSCQGAAGTSLMWQLEQQQRKRRWRKKARRRVRRHRSQWTPLSPPLMPKLSRMPRSATENTGTCCQPMRFKQKSVQFQCPKNGSGNRVYSRWFHFVRKCGCATNCHNRDGSTTDGIATDAF</sequence>
<dbReference type="InterPro" id="IPR013320">
    <property type="entry name" value="ConA-like_dom_sf"/>
</dbReference>
<feature type="disulfide bond" evidence="10">
    <location>
        <begin position="1014"/>
        <end position="1023"/>
    </location>
</feature>
<dbReference type="SMART" id="SM00041">
    <property type="entry name" value="CT"/>
    <property type="match status" value="1"/>
</dbReference>
<feature type="domain" description="Laminin G" evidence="15">
    <location>
        <begin position="1157"/>
        <end position="1350"/>
    </location>
</feature>
<accession>A0A915EZH7</accession>
<dbReference type="Proteomes" id="UP000887562">
    <property type="component" value="Unplaced"/>
</dbReference>
<reference evidence="18" key="1">
    <citation type="submission" date="2022-11" db="UniProtKB">
        <authorList>
            <consortium name="WormBaseParasite"/>
        </authorList>
    </citation>
    <scope>IDENTIFICATION</scope>
</reference>
<dbReference type="FunFam" id="2.10.25.10:FF:000472">
    <property type="entry name" value="Uncharacterized protein, isoform A"/>
    <property type="match status" value="1"/>
</dbReference>
<feature type="domain" description="EGF-like" evidence="16">
    <location>
        <begin position="1391"/>
        <end position="1442"/>
    </location>
</feature>
<dbReference type="InterPro" id="IPR013032">
    <property type="entry name" value="EGF-like_CS"/>
</dbReference>
<evidence type="ECO:0000256" key="3">
    <source>
        <dbReference type="ARBA" id="ARBA00022525"/>
    </source>
</evidence>
<dbReference type="PROSITE" id="PS00010">
    <property type="entry name" value="ASX_HYDROXYL"/>
    <property type="match status" value="2"/>
</dbReference>
<dbReference type="PROSITE" id="PS01225">
    <property type="entry name" value="CTCK_2"/>
    <property type="match status" value="1"/>
</dbReference>
<dbReference type="PROSITE" id="PS00022">
    <property type="entry name" value="EGF_1"/>
    <property type="match status" value="7"/>
</dbReference>
<dbReference type="SUPFAM" id="SSF49899">
    <property type="entry name" value="Concanavalin A-like lectins/glucanases"/>
    <property type="match status" value="1"/>
</dbReference>
<feature type="disulfide bond" evidence="10">
    <location>
        <begin position="936"/>
        <end position="945"/>
    </location>
</feature>
<dbReference type="PROSITE" id="PS50025">
    <property type="entry name" value="LAM_G_DOMAIN"/>
    <property type="match status" value="1"/>
</dbReference>
<evidence type="ECO:0000256" key="7">
    <source>
        <dbReference type="ARBA" id="ARBA00022737"/>
    </source>
</evidence>
<dbReference type="InterPro" id="IPR006207">
    <property type="entry name" value="Cys_knot_C"/>
</dbReference>
<dbReference type="FunFam" id="2.10.25.10:FF:000080">
    <property type="entry name" value="Neurogenic locus notch 1"/>
    <property type="match status" value="1"/>
</dbReference>
<feature type="region of interest" description="Disordered" evidence="12">
    <location>
        <begin position="1503"/>
        <end position="1528"/>
    </location>
</feature>
<feature type="disulfide bond" evidence="10">
    <location>
        <begin position="1125"/>
        <end position="1142"/>
    </location>
</feature>
<feature type="domain" description="EGF-like" evidence="16">
    <location>
        <begin position="911"/>
        <end position="946"/>
    </location>
</feature>